<evidence type="ECO:0000313" key="1">
    <source>
        <dbReference type="EnsemblProtists" id="EOD30772"/>
    </source>
</evidence>
<dbReference type="AlphaFoldDB" id="A0A0D3K4T7"/>
<protein>
    <submittedName>
        <fullName evidence="1">Uncharacterized protein</fullName>
    </submittedName>
</protein>
<sequence length="68" mass="7261">MTRHAPALHLSRARPAAGMARRARLARCDRWSAARAAHQPRTHLSTAPRAPLAVCCAPSLSLSLSPSP</sequence>
<dbReference type="RefSeq" id="XP_005783201.1">
    <property type="nucleotide sequence ID" value="XM_005783144.1"/>
</dbReference>
<reference evidence="1" key="2">
    <citation type="submission" date="2024-10" db="UniProtKB">
        <authorList>
            <consortium name="EnsemblProtists"/>
        </authorList>
    </citation>
    <scope>IDENTIFICATION</scope>
</reference>
<name>A0A0D3K4T7_EMIH1</name>
<keyword evidence="2" id="KW-1185">Reference proteome</keyword>
<dbReference type="KEGG" id="ehx:EMIHUDRAFT_442345"/>
<proteinExistence type="predicted"/>
<dbReference type="EnsemblProtists" id="EOD30772">
    <property type="protein sequence ID" value="EOD30772"/>
    <property type="gene ID" value="EMIHUDRAFT_442345"/>
</dbReference>
<dbReference type="Proteomes" id="UP000013827">
    <property type="component" value="Unassembled WGS sequence"/>
</dbReference>
<evidence type="ECO:0000313" key="2">
    <source>
        <dbReference type="Proteomes" id="UP000013827"/>
    </source>
</evidence>
<reference evidence="2" key="1">
    <citation type="journal article" date="2013" name="Nature">
        <title>Pan genome of the phytoplankton Emiliania underpins its global distribution.</title>
        <authorList>
            <person name="Read B.A."/>
            <person name="Kegel J."/>
            <person name="Klute M.J."/>
            <person name="Kuo A."/>
            <person name="Lefebvre S.C."/>
            <person name="Maumus F."/>
            <person name="Mayer C."/>
            <person name="Miller J."/>
            <person name="Monier A."/>
            <person name="Salamov A."/>
            <person name="Young J."/>
            <person name="Aguilar M."/>
            <person name="Claverie J.M."/>
            <person name="Frickenhaus S."/>
            <person name="Gonzalez K."/>
            <person name="Herman E.K."/>
            <person name="Lin Y.C."/>
            <person name="Napier J."/>
            <person name="Ogata H."/>
            <person name="Sarno A.F."/>
            <person name="Shmutz J."/>
            <person name="Schroeder D."/>
            <person name="de Vargas C."/>
            <person name="Verret F."/>
            <person name="von Dassow P."/>
            <person name="Valentin K."/>
            <person name="Van de Peer Y."/>
            <person name="Wheeler G."/>
            <person name="Dacks J.B."/>
            <person name="Delwiche C.F."/>
            <person name="Dyhrman S.T."/>
            <person name="Glockner G."/>
            <person name="John U."/>
            <person name="Richards T."/>
            <person name="Worden A.Z."/>
            <person name="Zhang X."/>
            <person name="Grigoriev I.V."/>
            <person name="Allen A.E."/>
            <person name="Bidle K."/>
            <person name="Borodovsky M."/>
            <person name="Bowler C."/>
            <person name="Brownlee C."/>
            <person name="Cock J.M."/>
            <person name="Elias M."/>
            <person name="Gladyshev V.N."/>
            <person name="Groth M."/>
            <person name="Guda C."/>
            <person name="Hadaegh A."/>
            <person name="Iglesias-Rodriguez M.D."/>
            <person name="Jenkins J."/>
            <person name="Jones B.M."/>
            <person name="Lawson T."/>
            <person name="Leese F."/>
            <person name="Lindquist E."/>
            <person name="Lobanov A."/>
            <person name="Lomsadze A."/>
            <person name="Malik S.B."/>
            <person name="Marsh M.E."/>
            <person name="Mackinder L."/>
            <person name="Mock T."/>
            <person name="Mueller-Roeber B."/>
            <person name="Pagarete A."/>
            <person name="Parker M."/>
            <person name="Probert I."/>
            <person name="Quesneville H."/>
            <person name="Raines C."/>
            <person name="Rensing S.A."/>
            <person name="Riano-Pachon D.M."/>
            <person name="Richier S."/>
            <person name="Rokitta S."/>
            <person name="Shiraiwa Y."/>
            <person name="Soanes D.M."/>
            <person name="van der Giezen M."/>
            <person name="Wahlund T.M."/>
            <person name="Williams B."/>
            <person name="Wilson W."/>
            <person name="Wolfe G."/>
            <person name="Wurch L.L."/>
        </authorList>
    </citation>
    <scope>NUCLEOTIDE SEQUENCE</scope>
</reference>
<organism evidence="1 2">
    <name type="scientific">Emiliania huxleyi (strain CCMP1516)</name>
    <dbReference type="NCBI Taxonomy" id="280463"/>
    <lineage>
        <taxon>Eukaryota</taxon>
        <taxon>Haptista</taxon>
        <taxon>Haptophyta</taxon>
        <taxon>Prymnesiophyceae</taxon>
        <taxon>Isochrysidales</taxon>
        <taxon>Noelaerhabdaceae</taxon>
        <taxon>Emiliania</taxon>
    </lineage>
</organism>
<accession>A0A0D3K4T7</accession>
<dbReference type="GeneID" id="17276045"/>
<dbReference type="PaxDb" id="2903-EOD30772"/>
<dbReference type="HOGENOM" id="CLU_2801939_0_0_1"/>